<name>A0A2M7E9K9_9BACT</name>
<dbReference type="Pfam" id="PF01408">
    <property type="entry name" value="GFO_IDH_MocA"/>
    <property type="match status" value="1"/>
</dbReference>
<dbReference type="InterPro" id="IPR036291">
    <property type="entry name" value="NAD(P)-bd_dom_sf"/>
</dbReference>
<dbReference type="PANTHER" id="PTHR43708">
    <property type="entry name" value="CONSERVED EXPRESSED OXIDOREDUCTASE (EUROFUNG)"/>
    <property type="match status" value="1"/>
</dbReference>
<dbReference type="Proteomes" id="UP000228886">
    <property type="component" value="Unassembled WGS sequence"/>
</dbReference>
<feature type="domain" description="Gfo/Idh/MocA-like oxidoreductase N-terminal" evidence="1">
    <location>
        <begin position="2"/>
        <end position="95"/>
    </location>
</feature>
<dbReference type="Gene3D" id="3.40.50.720">
    <property type="entry name" value="NAD(P)-binding Rossmann-like Domain"/>
    <property type="match status" value="1"/>
</dbReference>
<dbReference type="SUPFAM" id="SSF51735">
    <property type="entry name" value="NAD(P)-binding Rossmann-fold domains"/>
    <property type="match status" value="1"/>
</dbReference>
<evidence type="ECO:0000313" key="2">
    <source>
        <dbReference type="EMBL" id="PIV64427.1"/>
    </source>
</evidence>
<comment type="caution">
    <text evidence="2">The sequence shown here is derived from an EMBL/GenBank/DDBJ whole genome shotgun (WGS) entry which is preliminary data.</text>
</comment>
<dbReference type="Gene3D" id="3.30.360.10">
    <property type="entry name" value="Dihydrodipicolinate Reductase, domain 2"/>
    <property type="match status" value="1"/>
</dbReference>
<gene>
    <name evidence="2" type="ORF">COS11_02220</name>
</gene>
<dbReference type="InterPro" id="IPR000683">
    <property type="entry name" value="Gfo/Idh/MocA-like_OxRdtase_N"/>
</dbReference>
<dbReference type="InterPro" id="IPR051317">
    <property type="entry name" value="Gfo/Idh/MocA_oxidoreduct"/>
</dbReference>
<dbReference type="PANTHER" id="PTHR43708:SF4">
    <property type="entry name" value="OXIDOREDUCTASE YCEM-RELATED"/>
    <property type="match status" value="1"/>
</dbReference>
<dbReference type="AlphaFoldDB" id="A0A2M7E9K9"/>
<dbReference type="GO" id="GO:0000166">
    <property type="term" value="F:nucleotide binding"/>
    <property type="evidence" value="ECO:0007669"/>
    <property type="project" value="InterPro"/>
</dbReference>
<proteinExistence type="predicted"/>
<protein>
    <recommendedName>
        <fullName evidence="1">Gfo/Idh/MocA-like oxidoreductase N-terminal domain-containing protein</fullName>
    </recommendedName>
</protein>
<reference evidence="3" key="1">
    <citation type="submission" date="2017-09" db="EMBL/GenBank/DDBJ databases">
        <title>Depth-based differentiation of microbial function through sediment-hosted aquifers and enrichment of novel symbionts in the deep terrestrial subsurface.</title>
        <authorList>
            <person name="Probst A.J."/>
            <person name="Ladd B."/>
            <person name="Jarett J.K."/>
            <person name="Geller-Mcgrath D.E."/>
            <person name="Sieber C.M.K."/>
            <person name="Emerson J.B."/>
            <person name="Anantharaman K."/>
            <person name="Thomas B.C."/>
            <person name="Malmstrom R."/>
            <person name="Stieglmeier M."/>
            <person name="Klingl A."/>
            <person name="Woyke T."/>
            <person name="Ryan C.M."/>
            <person name="Banfield J.F."/>
        </authorList>
    </citation>
    <scope>NUCLEOTIDE SEQUENCE [LARGE SCALE GENOMIC DNA]</scope>
</reference>
<organism evidence="2 3">
    <name type="scientific">bacterium (Candidatus Ratteibacteria) CG01_land_8_20_14_3_00_40_19</name>
    <dbReference type="NCBI Taxonomy" id="2014290"/>
    <lineage>
        <taxon>Bacteria</taxon>
        <taxon>Candidatus Ratteibacteria</taxon>
    </lineage>
</organism>
<evidence type="ECO:0000259" key="1">
    <source>
        <dbReference type="Pfam" id="PF01408"/>
    </source>
</evidence>
<feature type="non-terminal residue" evidence="2">
    <location>
        <position position="1"/>
    </location>
</feature>
<evidence type="ECO:0000313" key="3">
    <source>
        <dbReference type="Proteomes" id="UP000228886"/>
    </source>
</evidence>
<accession>A0A2M7E9K9</accession>
<dbReference type="EMBL" id="PETL01000110">
    <property type="protein sequence ID" value="PIV64427.1"/>
    <property type="molecule type" value="Genomic_DNA"/>
</dbReference>
<sequence length="271" mass="30344">GFELTKLWDENPQLAENMSKIYYGKPKVCDTFEKVSDDVDLVFIADCWGPDGRDHLKFATPGIEKNVPTFIDKPFAYEVKDAITLVQLAKKYKTPIMSLSMLRVLPHATRFRNRFAELGEPEFGIIKGGGDTMGGHIHAISLAQHLFGSGVESVEAMGQTPLAYVHLNYGDKPHRPKAGVMLNCACGDTYHCSMYASAYSKLGAIHSPNLGDFEFPYAVVEILKMIKKMVKTGKSQVSYEEMIECIAIATAGRLSQKERKRIYLREVLERK</sequence>